<dbReference type="Proteomes" id="UP000012073">
    <property type="component" value="Unassembled WGS sequence"/>
</dbReference>
<dbReference type="InterPro" id="IPR013126">
    <property type="entry name" value="Hsp_70_fam"/>
</dbReference>
<dbReference type="InterPro" id="IPR029048">
    <property type="entry name" value="HSP70_C_sf"/>
</dbReference>
<dbReference type="PRINTS" id="PR00301">
    <property type="entry name" value="HEATSHOCK70"/>
</dbReference>
<keyword evidence="8" id="KW-1185">Reference proteome</keyword>
<dbReference type="STRING" id="2769.R7QJG2"/>
<evidence type="ECO:0000256" key="4">
    <source>
        <dbReference type="ARBA" id="ARBA00023186"/>
    </source>
</evidence>
<dbReference type="PANTHER" id="PTHR45639">
    <property type="entry name" value="HSC70CB, ISOFORM G-RELATED"/>
    <property type="match status" value="1"/>
</dbReference>
<gene>
    <name evidence="7" type="ORF">CHC_T00010111001</name>
</gene>
<feature type="region of interest" description="Disordered" evidence="5">
    <location>
        <begin position="572"/>
        <end position="649"/>
    </location>
</feature>
<proteinExistence type="predicted"/>
<dbReference type="GO" id="GO:0030968">
    <property type="term" value="P:endoplasmic reticulum unfolded protein response"/>
    <property type="evidence" value="ECO:0007669"/>
    <property type="project" value="TreeGrafter"/>
</dbReference>
<dbReference type="Gene3D" id="3.90.640.10">
    <property type="entry name" value="Actin, Chain A, domain 4"/>
    <property type="match status" value="1"/>
</dbReference>
<feature type="region of interest" description="Disordered" evidence="5">
    <location>
        <begin position="871"/>
        <end position="939"/>
    </location>
</feature>
<evidence type="ECO:0000256" key="3">
    <source>
        <dbReference type="ARBA" id="ARBA00022840"/>
    </source>
</evidence>
<feature type="compositionally biased region" description="Basic and acidic residues" evidence="5">
    <location>
        <begin position="595"/>
        <end position="613"/>
    </location>
</feature>
<organism evidence="7 8">
    <name type="scientific">Chondrus crispus</name>
    <name type="common">Carrageen Irish moss</name>
    <name type="synonym">Polymorpha crispa</name>
    <dbReference type="NCBI Taxonomy" id="2769"/>
    <lineage>
        <taxon>Eukaryota</taxon>
        <taxon>Rhodophyta</taxon>
        <taxon>Florideophyceae</taxon>
        <taxon>Rhodymeniophycidae</taxon>
        <taxon>Gigartinales</taxon>
        <taxon>Gigartinaceae</taxon>
        <taxon>Chondrus</taxon>
    </lineage>
</organism>
<sequence length="939" mass="101953">MAALRHLLPLLLLSLLLHVCFCNLMGVDLGLGYIKVAVARPGKGLELVTNEQAKRKTPAAVGFTEEGERLFGDAAVAYAAKAPARAILDGRALIGECVEGEHPPLCARKTLSLADGTVGPFSGEEIIAMLLGMARRQASAFLGGAVVKDVAITVPPWYDDRQRQAVADAARVIGLNCLGIVNANTAAAIKYALDGKAKPTEDAIAAEKAKDKKKRTPKTITQRVMFYDIGAGSASASIAEVTSDVKTGVASSVKMLAHAWEKGVGGRLLDAVVVDRLADAFDTQRGNGATPSRTLPRVMMRLRKEAQRVREVLSANTNTMVSVASLHDDVDLRTTLKRADFESDAESMLNLVGGPAKTALSEAKMKPEDLDAIVPFGGTSRTPRVQDELMKVLNVKALNKSINTDEAAVMGSVFFAASMSSTFRVRKLDFEDVYSRSISAEIEKDSSSGLFSGKGKPVVQKVAIFPDGSAKMPAKKTLSLNRDKDFGLSVYLGIDSLGKSRFPERTLYSKIKVTGVADVLKKLKDQSKAKTLTPRVALTFHVDRSGLVRIGTAESSVDETIIVEREVEIKEEKPDKAKGDKGKASKDTSSSPSAEVKDVTAENDKAETEKKENTDEESDKDASKDNEESKTNSKDTKKKKKTKIEKSSQTIVHRHTLTIEYDSSEGIMGMQMSGADLKAAQKTLKDLEAADLERVERADALNSLEGFILEIGSKVRNADEDDDLYKVSTEAERQKLVEVFNEGEDWMYTDEAKHTANLRKKHFELQKLFEPMQQRAKEFAGRPNAFKKLEEGIAMALEKVVELRDLHVERGSKHVGEFEKFTNFCETAKGWISEGIDAQKNKPLTDDPVVTLKDIMGKGLELRKQIERLVKLEIPPAPKPSPTPAVKEESSEKTDESANLTSSEGSSGEDDTIEKVFSGGDAEAAKADTASSGGIKDEL</sequence>
<evidence type="ECO:0000256" key="6">
    <source>
        <dbReference type="SAM" id="SignalP"/>
    </source>
</evidence>
<keyword evidence="1" id="KW-0547">Nucleotide-binding</keyword>
<evidence type="ECO:0000256" key="5">
    <source>
        <dbReference type="SAM" id="MobiDB-lite"/>
    </source>
</evidence>
<dbReference type="SUPFAM" id="SSF100934">
    <property type="entry name" value="Heat shock protein 70kD (HSP70), C-terminal subdomain"/>
    <property type="match status" value="1"/>
</dbReference>
<dbReference type="CDD" id="cd10230">
    <property type="entry name" value="ASKHA_NBD_HSP70_HYOU1"/>
    <property type="match status" value="1"/>
</dbReference>
<dbReference type="EMBL" id="HG001848">
    <property type="protein sequence ID" value="CDF37535.1"/>
    <property type="molecule type" value="Genomic_DNA"/>
</dbReference>
<feature type="compositionally biased region" description="Basic and acidic residues" evidence="5">
    <location>
        <begin position="572"/>
        <end position="586"/>
    </location>
</feature>
<dbReference type="RefSeq" id="XP_005717406.1">
    <property type="nucleotide sequence ID" value="XM_005717349.1"/>
</dbReference>
<dbReference type="PANTHER" id="PTHR45639:SF3">
    <property type="entry name" value="HYPOXIA UP-REGULATED PROTEIN 1"/>
    <property type="match status" value="1"/>
</dbReference>
<dbReference type="OrthoDB" id="10262720at2759"/>
<dbReference type="SUPFAM" id="SSF53067">
    <property type="entry name" value="Actin-like ATPase domain"/>
    <property type="match status" value="2"/>
</dbReference>
<keyword evidence="2" id="KW-0256">Endoplasmic reticulum</keyword>
<evidence type="ECO:0000256" key="2">
    <source>
        <dbReference type="ARBA" id="ARBA00022824"/>
    </source>
</evidence>
<evidence type="ECO:0000256" key="1">
    <source>
        <dbReference type="ARBA" id="ARBA00022741"/>
    </source>
</evidence>
<dbReference type="Gene3D" id="3.30.420.40">
    <property type="match status" value="2"/>
</dbReference>
<dbReference type="GO" id="GO:0034663">
    <property type="term" value="C:endoplasmic reticulum chaperone complex"/>
    <property type="evidence" value="ECO:0007669"/>
    <property type="project" value="TreeGrafter"/>
</dbReference>
<feature type="chain" id="PRO_5004454732" evidence="6">
    <location>
        <begin position="23"/>
        <end position="939"/>
    </location>
</feature>
<dbReference type="GO" id="GO:0005524">
    <property type="term" value="F:ATP binding"/>
    <property type="evidence" value="ECO:0007669"/>
    <property type="project" value="UniProtKB-KW"/>
</dbReference>
<dbReference type="InterPro" id="IPR043129">
    <property type="entry name" value="ATPase_NBD"/>
</dbReference>
<accession>R7QJG2</accession>
<dbReference type="Gene3D" id="2.60.34.10">
    <property type="entry name" value="Substrate Binding Domain Of DNAk, Chain A, domain 1"/>
    <property type="match status" value="1"/>
</dbReference>
<dbReference type="Gramene" id="CDF37535">
    <property type="protein sequence ID" value="CDF37535"/>
    <property type="gene ID" value="CHC_T00010111001"/>
</dbReference>
<name>R7QJG2_CHOCR</name>
<protein>
    <submittedName>
        <fullName evidence="7">DnaK Chaperone, HSP70</fullName>
    </submittedName>
</protein>
<feature type="compositionally biased region" description="Polar residues" evidence="5">
    <location>
        <begin position="897"/>
        <end position="906"/>
    </location>
</feature>
<feature type="compositionally biased region" description="Basic and acidic residues" evidence="5">
    <location>
        <begin position="886"/>
        <end position="896"/>
    </location>
</feature>
<keyword evidence="6" id="KW-0732">Signal</keyword>
<dbReference type="GO" id="GO:0140662">
    <property type="term" value="F:ATP-dependent protein folding chaperone"/>
    <property type="evidence" value="ECO:0007669"/>
    <property type="project" value="InterPro"/>
</dbReference>
<dbReference type="Gene3D" id="1.20.1270.10">
    <property type="match status" value="1"/>
</dbReference>
<dbReference type="KEGG" id="ccp:CHC_T00010111001"/>
<reference evidence="8" key="1">
    <citation type="journal article" date="2013" name="Proc. Natl. Acad. Sci. U.S.A.">
        <title>Genome structure and metabolic features in the red seaweed Chondrus crispus shed light on evolution of the Archaeplastida.</title>
        <authorList>
            <person name="Collen J."/>
            <person name="Porcel B."/>
            <person name="Carre W."/>
            <person name="Ball S.G."/>
            <person name="Chaparro C."/>
            <person name="Tonon T."/>
            <person name="Barbeyron T."/>
            <person name="Michel G."/>
            <person name="Noel B."/>
            <person name="Valentin K."/>
            <person name="Elias M."/>
            <person name="Artiguenave F."/>
            <person name="Arun A."/>
            <person name="Aury J.M."/>
            <person name="Barbosa-Neto J.F."/>
            <person name="Bothwell J.H."/>
            <person name="Bouget F.Y."/>
            <person name="Brillet L."/>
            <person name="Cabello-Hurtado F."/>
            <person name="Capella-Gutierrez S."/>
            <person name="Charrier B."/>
            <person name="Cladiere L."/>
            <person name="Cock J.M."/>
            <person name="Coelho S.M."/>
            <person name="Colleoni C."/>
            <person name="Czjzek M."/>
            <person name="Da Silva C."/>
            <person name="Delage L."/>
            <person name="Denoeud F."/>
            <person name="Deschamps P."/>
            <person name="Dittami S.M."/>
            <person name="Gabaldon T."/>
            <person name="Gachon C.M."/>
            <person name="Groisillier A."/>
            <person name="Herve C."/>
            <person name="Jabbari K."/>
            <person name="Katinka M."/>
            <person name="Kloareg B."/>
            <person name="Kowalczyk N."/>
            <person name="Labadie K."/>
            <person name="Leblanc C."/>
            <person name="Lopez P.J."/>
            <person name="McLachlan D.H."/>
            <person name="Meslet-Cladiere L."/>
            <person name="Moustafa A."/>
            <person name="Nehr Z."/>
            <person name="Nyvall Collen P."/>
            <person name="Panaud O."/>
            <person name="Partensky F."/>
            <person name="Poulain J."/>
            <person name="Rensing S.A."/>
            <person name="Rousvoal S."/>
            <person name="Samson G."/>
            <person name="Symeonidi A."/>
            <person name="Weissenbach J."/>
            <person name="Zambounis A."/>
            <person name="Wincker P."/>
            <person name="Boyen C."/>
        </authorList>
    </citation>
    <scope>NUCLEOTIDE SEQUENCE [LARGE SCALE GENOMIC DNA]</scope>
    <source>
        <strain evidence="8">cv. Stackhouse</strain>
    </source>
</reference>
<evidence type="ECO:0000313" key="7">
    <source>
        <dbReference type="EMBL" id="CDF37535.1"/>
    </source>
</evidence>
<dbReference type="InterPro" id="IPR029047">
    <property type="entry name" value="HSP70_peptide-bd_sf"/>
</dbReference>
<dbReference type="AlphaFoldDB" id="R7QJG2"/>
<dbReference type="Pfam" id="PF00012">
    <property type="entry name" value="HSP70"/>
    <property type="match status" value="1"/>
</dbReference>
<keyword evidence="4" id="KW-0143">Chaperone</keyword>
<feature type="signal peptide" evidence="6">
    <location>
        <begin position="1"/>
        <end position="22"/>
    </location>
</feature>
<feature type="compositionally biased region" description="Basic and acidic residues" evidence="5">
    <location>
        <begin position="620"/>
        <end position="635"/>
    </location>
</feature>
<evidence type="ECO:0000313" key="8">
    <source>
        <dbReference type="Proteomes" id="UP000012073"/>
    </source>
</evidence>
<dbReference type="GeneID" id="17325120"/>
<dbReference type="OMA" id="WISEGID"/>
<keyword evidence="3" id="KW-0067">ATP-binding</keyword>